<dbReference type="SUPFAM" id="SSF48403">
    <property type="entry name" value="Ankyrin repeat"/>
    <property type="match status" value="1"/>
</dbReference>
<dbReference type="AlphaFoldDB" id="A0A6M3HT88"/>
<dbReference type="RefSeq" id="WP_172106463.1">
    <property type="nucleotide sequence ID" value="NZ_CP038017.1"/>
</dbReference>
<dbReference type="KEGG" id="afri:E3E15_02490"/>
<reference evidence="1 2" key="1">
    <citation type="submission" date="2019-03" db="EMBL/GenBank/DDBJ databases">
        <title>Complete Genome Sequence of Allofrancisella frigidaquae Strain SYSU 10HL1970 Isolated from Water-Cooling Systems in China.</title>
        <authorList>
            <person name="Ohrman C."/>
            <person name="Uneklint I."/>
            <person name="Sjodin A."/>
        </authorList>
    </citation>
    <scope>NUCLEOTIDE SEQUENCE [LARGE SCALE GENOMIC DNA]</scope>
    <source>
        <strain evidence="1 2">SYSU 10HL1970</strain>
    </source>
</reference>
<evidence type="ECO:0000313" key="1">
    <source>
        <dbReference type="EMBL" id="QIV94280.1"/>
    </source>
</evidence>
<dbReference type="Gene3D" id="1.25.40.20">
    <property type="entry name" value="Ankyrin repeat-containing domain"/>
    <property type="match status" value="1"/>
</dbReference>
<evidence type="ECO:0000313" key="2">
    <source>
        <dbReference type="Proteomes" id="UP000503320"/>
    </source>
</evidence>
<proteinExistence type="predicted"/>
<protein>
    <submittedName>
        <fullName evidence="1">Ankyrin repeat domain-containing protein</fullName>
    </submittedName>
</protein>
<keyword evidence="2" id="KW-1185">Reference proteome</keyword>
<name>A0A6M3HT88_9GAMM</name>
<organism evidence="1 2">
    <name type="scientific">Allofrancisella frigidaquae</name>
    <dbReference type="NCBI Taxonomy" id="1085644"/>
    <lineage>
        <taxon>Bacteria</taxon>
        <taxon>Pseudomonadati</taxon>
        <taxon>Pseudomonadota</taxon>
        <taxon>Gammaproteobacteria</taxon>
        <taxon>Thiotrichales</taxon>
        <taxon>Francisellaceae</taxon>
        <taxon>Allofrancisella</taxon>
    </lineage>
</organism>
<dbReference type="InterPro" id="IPR036770">
    <property type="entry name" value="Ankyrin_rpt-contain_sf"/>
</dbReference>
<sequence>MAIQAIIRNDINTYVNRLRFINEYDDKLRNYKVMNQDPLPEYHELDTIYINPSNKKYSFHYNKEGIVELIIGKLPSEIVSNIHLNVSNIPAKITIELKEFFAIELLVYHINKAELIRANKNKPQQSLIAIDKLLNIKPWLEGIAIYFGLIRPKNLSTEEKVIWNKNFKTWDGKNKPFTHQDYNRGVQLFRKPSNNKSQESFIGLLKSETKQKDNSIYLLQKHVGIYNKKNIGEIINFLNNNPSTPLACSLTRSGHTIAIGNYKKMGYRLIDHDRYKKSINSDSLHQDIMKRLFREKSYNPMRKCAISILVFGVEKSQDNLVPKNTFDLTEEDYWNFLISNANMSSDAGLLHLALRHGHADAIRSYIEVIEKVNMNNNTDKQKLLAAKDSGEVPGLFMALQNGHAAAVESYIKNIANINGINKQELLAAKNSDGVPGLYAALYKGNTEAIKSYIEAVVNINGIIKQELLAAKNSVGTPGLVIALRYNQTDAIAVYLKIKDNNSTYANYIMQGYENYRKTFKNDILEWARNYKPKKMKEKETYSLLISLLSFNRSNLKIFKKNTTESIKLLNNIPHWR</sequence>
<gene>
    <name evidence="1" type="ORF">E3E15_02490</name>
</gene>
<dbReference type="EMBL" id="CP038017">
    <property type="protein sequence ID" value="QIV94280.1"/>
    <property type="molecule type" value="Genomic_DNA"/>
</dbReference>
<accession>A0A6M3HT88</accession>
<dbReference type="Proteomes" id="UP000503320">
    <property type="component" value="Chromosome"/>
</dbReference>